<evidence type="ECO:0000259" key="2">
    <source>
        <dbReference type="Pfam" id="PF10419"/>
    </source>
</evidence>
<feature type="region of interest" description="Disordered" evidence="1">
    <location>
        <begin position="261"/>
        <end position="283"/>
    </location>
</feature>
<protein>
    <recommendedName>
        <fullName evidence="2">Transcription factor TFIIIC triple barrel domain-containing protein</fullName>
    </recommendedName>
</protein>
<feature type="region of interest" description="Disordered" evidence="1">
    <location>
        <begin position="60"/>
        <end position="98"/>
    </location>
</feature>
<comment type="caution">
    <text evidence="3">The sequence shown here is derived from an EMBL/GenBank/DDBJ whole genome shotgun (WGS) entry which is preliminary data.</text>
</comment>
<organism evidence="3 4">
    <name type="scientific">Miscanthus lutarioriparius</name>
    <dbReference type="NCBI Taxonomy" id="422564"/>
    <lineage>
        <taxon>Eukaryota</taxon>
        <taxon>Viridiplantae</taxon>
        <taxon>Streptophyta</taxon>
        <taxon>Embryophyta</taxon>
        <taxon>Tracheophyta</taxon>
        <taxon>Spermatophyta</taxon>
        <taxon>Magnoliopsida</taxon>
        <taxon>Liliopsida</taxon>
        <taxon>Poales</taxon>
        <taxon>Poaceae</taxon>
        <taxon>PACMAD clade</taxon>
        <taxon>Panicoideae</taxon>
        <taxon>Andropogonodae</taxon>
        <taxon>Andropogoneae</taxon>
        <taxon>Saccharinae</taxon>
        <taxon>Miscanthus</taxon>
    </lineage>
</organism>
<feature type="compositionally biased region" description="Low complexity" evidence="1">
    <location>
        <begin position="69"/>
        <end position="91"/>
    </location>
</feature>
<name>A0A811M9Z3_9POAL</name>
<evidence type="ECO:0000256" key="1">
    <source>
        <dbReference type="SAM" id="MobiDB-lite"/>
    </source>
</evidence>
<sequence>MGILGWFRLGRNGLKSLLGWLNLGSHFSSPSHELVSSVTSRASSLAAVAAAAYAYAKQSTGPFRRGRGPPTTSRAPSRPSSFPSTTASRSTCSNSSTGKELSKGFGIGFMLLLKSTNTVAIWDFFKMSKALEKDKEIGEEEEEEEYVLLELDNCLYSDISPGAPFVLSGLDTLTPTLIVGDSLKMVLYCCRYFVLSCTGCYFEIPNSFIRVSGSNLLTKRASPNANALFNDRSENMKKLLAPAIYSLKVKLNQNLQVNEMAPSEENTDKPASSSKEAPSKEVNHLASVQKILKFQPINAEHSQYRAYQHKDKEL</sequence>
<dbReference type="Pfam" id="PF10419">
    <property type="entry name" value="TFIIIC_sub6"/>
    <property type="match status" value="1"/>
</dbReference>
<dbReference type="Proteomes" id="UP000604825">
    <property type="component" value="Unassembled WGS sequence"/>
</dbReference>
<dbReference type="PANTHER" id="PTHR21860:SF2">
    <property type="entry name" value="GENERAL TRANSCRIPTION FACTOR 3C POLYPEPTIDE 6"/>
    <property type="match status" value="1"/>
</dbReference>
<proteinExistence type="predicted"/>
<evidence type="ECO:0000313" key="3">
    <source>
        <dbReference type="EMBL" id="CAD6201668.1"/>
    </source>
</evidence>
<dbReference type="GO" id="GO:0006383">
    <property type="term" value="P:transcription by RNA polymerase III"/>
    <property type="evidence" value="ECO:0007669"/>
    <property type="project" value="InterPro"/>
</dbReference>
<dbReference type="InterPro" id="IPR019481">
    <property type="entry name" value="TFIIIC_triple_barrel"/>
</dbReference>
<feature type="domain" description="Transcription factor TFIIIC triple barrel" evidence="2">
    <location>
        <begin position="141"/>
        <end position="299"/>
    </location>
</feature>
<dbReference type="AlphaFoldDB" id="A0A811M9Z3"/>
<dbReference type="InterPro" id="IPR042771">
    <property type="entry name" value="GTF3C6-like"/>
</dbReference>
<dbReference type="GO" id="GO:0000127">
    <property type="term" value="C:transcription factor TFIIIC complex"/>
    <property type="evidence" value="ECO:0007669"/>
    <property type="project" value="TreeGrafter"/>
</dbReference>
<reference evidence="3" key="1">
    <citation type="submission" date="2020-10" db="EMBL/GenBank/DDBJ databases">
        <authorList>
            <person name="Han B."/>
            <person name="Lu T."/>
            <person name="Zhao Q."/>
            <person name="Huang X."/>
            <person name="Zhao Y."/>
        </authorList>
    </citation>
    <scope>NUCLEOTIDE SEQUENCE</scope>
</reference>
<dbReference type="EMBL" id="CAJGYO010000001">
    <property type="protein sequence ID" value="CAD6201668.1"/>
    <property type="molecule type" value="Genomic_DNA"/>
</dbReference>
<evidence type="ECO:0000313" key="4">
    <source>
        <dbReference type="Proteomes" id="UP000604825"/>
    </source>
</evidence>
<accession>A0A811M9Z3</accession>
<dbReference type="OrthoDB" id="1877767at2759"/>
<dbReference type="PANTHER" id="PTHR21860">
    <property type="entry name" value="TRANSCRIPTION INITIATION FACTOR IIIC TFIIIC , POLYPEPTIDE 6-RELATED"/>
    <property type="match status" value="1"/>
</dbReference>
<keyword evidence="4" id="KW-1185">Reference proteome</keyword>
<gene>
    <name evidence="3" type="ORF">NCGR_LOCUS163</name>
</gene>